<proteinExistence type="predicted"/>
<feature type="transmembrane region" description="Helical" evidence="2">
    <location>
        <begin position="108"/>
        <end position="127"/>
    </location>
</feature>
<name>A0A5A9X7E7_9BACT</name>
<gene>
    <name evidence="4" type="ORF">ET418_15145</name>
</gene>
<dbReference type="GO" id="GO:0016887">
    <property type="term" value="F:ATP hydrolysis activity"/>
    <property type="evidence" value="ECO:0007669"/>
    <property type="project" value="InterPro"/>
</dbReference>
<keyword evidence="2" id="KW-0472">Membrane</keyword>
<sequence>MHYSKTQILMELERRKQEERARAMKLLQERGVTIPQHIVASGRPSIAKDVPNSLYELVEKIRRTLKVDNEPFTWEGHEYLIEPYKAMQVTGDHDLNGLKMVLMCGAQVGKTIFGFLALVWLALRFWGKYFGYFLPDQAMAMIFSDVRFKPTVRSIPEIKPLWGEDPDADPGEKRKTDQKRVRSIGPSQIFFSYMQGATSTESIPMLGVIFDEVRKMMEGDIERAEERISHSPYPINFKYSTAGYPDANIDKYFKQSDQHRFHSRCGCKDGVVLADCFPDCIGQRGKEYVYVCPTCNEIITNPRDGLWIPHNPESKIIGYHIPQTLSCRQTPEKIIRAYEEAQDLQEFFNSKLGIAYLAPESRIVSDDILQATVNPDLKWLTKGTNFAMGVDQMGGFNVVVIRYWGPKTDSGLHKSRLAHIEFVYADDPWERCDELMKQYDISACVVDGLPNINEARRFAQRHRGKVWLADYSYETKGDGDICEWGDRPKQSASEKRSSDEIKNKFTVRISRYHGIEWNLMKYVHRFKEQPNELALEAEIQDTLGKKKMVRMCKDVFWVHLQKVARRKEWIDESQGKFRMIFENIGLDPHCLHSDLYCELALSRVPVDSRNRPFGDLAPSDKKPGEHSWTKQGASQVYICDHCRMAVRANPGQTAQAAADAAGYTACQADWQA</sequence>
<dbReference type="RefSeq" id="WP_149308990.1">
    <property type="nucleotide sequence ID" value="NZ_SRSD01000010.1"/>
</dbReference>
<feature type="domain" description="Phage terminase large subunit GpA ATPase" evidence="3">
    <location>
        <begin position="98"/>
        <end position="301"/>
    </location>
</feature>
<keyword evidence="2" id="KW-0812">Transmembrane</keyword>
<dbReference type="OrthoDB" id="5181253at2"/>
<evidence type="ECO:0000259" key="3">
    <source>
        <dbReference type="Pfam" id="PF05876"/>
    </source>
</evidence>
<accession>A0A5A9X7E7</accession>
<dbReference type="AlphaFoldDB" id="A0A5A9X7E7"/>
<reference evidence="4 5" key="1">
    <citation type="submission" date="2019-04" db="EMBL/GenBank/DDBJ databases">
        <title>Geobacter ruber sp. nov., ferric-reducing bacteria isolated from paddy soil.</title>
        <authorList>
            <person name="Xu Z."/>
            <person name="Masuda Y."/>
            <person name="Itoh H."/>
            <person name="Senoo K."/>
        </authorList>
    </citation>
    <scope>NUCLEOTIDE SEQUENCE [LARGE SCALE GENOMIC DNA]</scope>
    <source>
        <strain evidence="4 5">Red88</strain>
    </source>
</reference>
<dbReference type="Pfam" id="PF05876">
    <property type="entry name" value="GpA_ATPase"/>
    <property type="match status" value="1"/>
</dbReference>
<dbReference type="Proteomes" id="UP000324298">
    <property type="component" value="Unassembled WGS sequence"/>
</dbReference>
<protein>
    <recommendedName>
        <fullName evidence="3">Phage terminase large subunit GpA ATPase domain-containing protein</fullName>
    </recommendedName>
</protein>
<evidence type="ECO:0000256" key="2">
    <source>
        <dbReference type="SAM" id="Phobius"/>
    </source>
</evidence>
<organism evidence="4 5">
    <name type="scientific">Oryzomonas rubra</name>
    <dbReference type="NCBI Taxonomy" id="2509454"/>
    <lineage>
        <taxon>Bacteria</taxon>
        <taxon>Pseudomonadati</taxon>
        <taxon>Thermodesulfobacteriota</taxon>
        <taxon>Desulfuromonadia</taxon>
        <taxon>Geobacterales</taxon>
        <taxon>Geobacteraceae</taxon>
        <taxon>Oryzomonas</taxon>
    </lineage>
</organism>
<evidence type="ECO:0000313" key="4">
    <source>
        <dbReference type="EMBL" id="KAA0888714.1"/>
    </source>
</evidence>
<keyword evidence="5" id="KW-1185">Reference proteome</keyword>
<evidence type="ECO:0000313" key="5">
    <source>
        <dbReference type="Proteomes" id="UP000324298"/>
    </source>
</evidence>
<feature type="region of interest" description="Disordered" evidence="1">
    <location>
        <begin position="159"/>
        <end position="179"/>
    </location>
</feature>
<evidence type="ECO:0000256" key="1">
    <source>
        <dbReference type="SAM" id="MobiDB-lite"/>
    </source>
</evidence>
<keyword evidence="2" id="KW-1133">Transmembrane helix</keyword>
<comment type="caution">
    <text evidence="4">The sequence shown here is derived from an EMBL/GenBank/DDBJ whole genome shotgun (WGS) entry which is preliminary data.</text>
</comment>
<dbReference type="InterPro" id="IPR046453">
    <property type="entry name" value="GpA_ATPase"/>
</dbReference>
<dbReference type="EMBL" id="SRSD01000010">
    <property type="protein sequence ID" value="KAA0888714.1"/>
    <property type="molecule type" value="Genomic_DNA"/>
</dbReference>
<feature type="compositionally biased region" description="Basic and acidic residues" evidence="1">
    <location>
        <begin position="170"/>
        <end position="179"/>
    </location>
</feature>